<dbReference type="GO" id="GO:0005524">
    <property type="term" value="F:ATP binding"/>
    <property type="evidence" value="ECO:0007669"/>
    <property type="project" value="UniProtKB-KW"/>
</dbReference>
<keyword evidence="2" id="KW-0547">Nucleotide-binding</keyword>
<dbReference type="GeneID" id="66348069"/>
<dbReference type="SUPFAM" id="SSF52540">
    <property type="entry name" value="P-loop containing nucleoside triphosphate hydrolases"/>
    <property type="match status" value="1"/>
</dbReference>
<accession>A0AB74VQ75</accession>
<reference evidence="2" key="1">
    <citation type="submission" date="2021-04" db="EMBL/GenBank/DDBJ databases">
        <title>Complete genome sequence of the type strain Clostridium beijerinckii NRRL B-598.</title>
        <authorList>
            <person name="Sedlar K."/>
            <person name="Branska B."/>
            <person name="Bezdicek M."/>
            <person name="Nykrynova M."/>
            <person name="Lengerova M."/>
            <person name="Skutkova H."/>
            <person name="Patakova P."/>
        </authorList>
    </citation>
    <scope>NUCLEOTIDE SEQUENCE</scope>
    <source>
        <strain evidence="2">DSM 791</strain>
        <plasmid evidence="2">unnamed</plasmid>
    </source>
</reference>
<evidence type="ECO:0000259" key="1">
    <source>
        <dbReference type="Pfam" id="PF13304"/>
    </source>
</evidence>
<dbReference type="AlphaFoldDB" id="A0AB74VQ75"/>
<keyword evidence="2" id="KW-0067">ATP-binding</keyword>
<dbReference type="EMBL" id="CP073654">
    <property type="protein sequence ID" value="QUN37956.1"/>
    <property type="molecule type" value="Genomic_DNA"/>
</dbReference>
<evidence type="ECO:0000313" key="2">
    <source>
        <dbReference type="EMBL" id="QUN37956.1"/>
    </source>
</evidence>
<dbReference type="InterPro" id="IPR027417">
    <property type="entry name" value="P-loop_NTPase"/>
</dbReference>
<gene>
    <name evidence="2" type="ORF">KEC93_26060</name>
</gene>
<feature type="domain" description="ATPase AAA-type core" evidence="1">
    <location>
        <begin position="49"/>
        <end position="366"/>
    </location>
</feature>
<organism evidence="2 3">
    <name type="scientific">Clostridium beijerinckii</name>
    <name type="common">Clostridium MP</name>
    <dbReference type="NCBI Taxonomy" id="1520"/>
    <lineage>
        <taxon>Bacteria</taxon>
        <taxon>Bacillati</taxon>
        <taxon>Bacillota</taxon>
        <taxon>Clostridia</taxon>
        <taxon>Eubacteriales</taxon>
        <taxon>Clostridiaceae</taxon>
        <taxon>Clostridium</taxon>
    </lineage>
</organism>
<dbReference type="InterPro" id="IPR003959">
    <property type="entry name" value="ATPase_AAA_core"/>
</dbReference>
<dbReference type="Proteomes" id="UP000679373">
    <property type="component" value="Plasmid unnamed"/>
</dbReference>
<name>A0AB74VQ75_CLOBE</name>
<protein>
    <submittedName>
        <fullName evidence="2">ATP-binding protein</fullName>
    </submittedName>
</protein>
<geneLocation type="plasmid" evidence="2">
    <name>unnamed</name>
</geneLocation>
<dbReference type="PANTHER" id="PTHR40396">
    <property type="entry name" value="ATPASE-LIKE PROTEIN"/>
    <property type="match status" value="1"/>
</dbReference>
<keyword evidence="3" id="KW-1185">Reference proteome</keyword>
<dbReference type="PANTHER" id="PTHR40396:SF1">
    <property type="entry name" value="ATPASE AAA-TYPE CORE DOMAIN-CONTAINING PROTEIN"/>
    <property type="match status" value="1"/>
</dbReference>
<dbReference type="Pfam" id="PF13304">
    <property type="entry name" value="AAA_21"/>
    <property type="match status" value="1"/>
</dbReference>
<dbReference type="GO" id="GO:0016887">
    <property type="term" value="F:ATP hydrolysis activity"/>
    <property type="evidence" value="ECO:0007669"/>
    <property type="project" value="InterPro"/>
</dbReference>
<sequence>MILEFTVKNFLSIKDEVTLSMVASKDSSFEDNLLPYEDGKKIKNALKSVVIYGANASGKTNVLKALRFFRWFISHSHEMQQGRKIPIDTFKLDEDFHNKPSEFQIIFIHKEIKYLYGFSVTEDEVFEEYLYYYPNGRQSTIFTRNKDEYTFTIDVERQSELKNKFNSKNKLFIAIESLWEYEKAKAPFEWLNNHLKVLINHDRLEAYTGSNMHKDKKFDSLVKKYIKLADVGIDDVSIDIQKTEDALSSEKLSFLPAEIKDKILSEAKDSNFIDIKMIHNYKDKDGNIINCPFEFNQESDGTQKFFGLLGPWIDALVKGYTIVIDELDIRLHTLLVKKLMEMFLDPDVNKKNAQLIFSTHDTNLLNSDLLRRDQIWFTEKKEDKSTDLYSLYDFKGLRKNISIEKGYLQGKYGAIPVLKGDWKWED</sequence>
<dbReference type="Gene3D" id="3.40.50.300">
    <property type="entry name" value="P-loop containing nucleotide triphosphate hydrolases"/>
    <property type="match status" value="1"/>
</dbReference>
<evidence type="ECO:0000313" key="3">
    <source>
        <dbReference type="Proteomes" id="UP000679373"/>
    </source>
</evidence>
<dbReference type="RefSeq" id="WP_077869038.1">
    <property type="nucleotide sequence ID" value="NZ_BKAK01000045.1"/>
</dbReference>
<keyword evidence="2" id="KW-0614">Plasmid</keyword>
<proteinExistence type="predicted"/>